<gene>
    <name evidence="1" type="ORF">UFOVP1150_21</name>
    <name evidence="2" type="ORF">UFOVP1329_40</name>
    <name evidence="3" type="ORF">UFOVP1595_40</name>
</gene>
<organism evidence="2">
    <name type="scientific">uncultured Caudovirales phage</name>
    <dbReference type="NCBI Taxonomy" id="2100421"/>
    <lineage>
        <taxon>Viruses</taxon>
        <taxon>Duplodnaviria</taxon>
        <taxon>Heunggongvirae</taxon>
        <taxon>Uroviricota</taxon>
        <taxon>Caudoviricetes</taxon>
        <taxon>Peduoviridae</taxon>
        <taxon>Maltschvirus</taxon>
        <taxon>Maltschvirus maltsch</taxon>
    </lineage>
</organism>
<dbReference type="EMBL" id="LR797464">
    <property type="protein sequence ID" value="CAB4218815.1"/>
    <property type="molecule type" value="Genomic_DNA"/>
</dbReference>
<evidence type="ECO:0000313" key="3">
    <source>
        <dbReference type="EMBL" id="CAB4218815.1"/>
    </source>
</evidence>
<dbReference type="EMBL" id="LR797098">
    <property type="protein sequence ID" value="CAB4186588.1"/>
    <property type="molecule type" value="Genomic_DNA"/>
</dbReference>
<evidence type="ECO:0000313" key="2">
    <source>
        <dbReference type="EMBL" id="CAB4199359.1"/>
    </source>
</evidence>
<evidence type="ECO:0000313" key="1">
    <source>
        <dbReference type="EMBL" id="CAB4186588.1"/>
    </source>
</evidence>
<sequence>MDVIFRGVLGGGTIPDGTDAAEGDAILWAAKMVRLLANGDAVQSAESDLEVRMLGMKGTADFAIPSQRVSGDLKSGQIRNYDEQQAAYAIGFMEREFVDEWTTHLLFCDEEVVVTRQWTLASATALIKPIVLKVKTPDALATQNEYCSWCRHRWTCKANTEPLSLLLTGAPDRLNIELIKSDPEKLGALMNLTHAIAKDDGLHDELRKAGLATLIAGTPITGWSMTKGRTSESTSAGYLGENFGNKNLIRDAGTAKVLTVLGSITGKKFRELWAATYGETSTVPEGIIKENHGSAFIAKSKAKAKK</sequence>
<name>A0A6J5RQE3_9CAUD</name>
<accession>A0A6J5RQE3</accession>
<dbReference type="EMBL" id="LR797282">
    <property type="protein sequence ID" value="CAB4199359.1"/>
    <property type="molecule type" value="Genomic_DNA"/>
</dbReference>
<reference evidence="2" key="1">
    <citation type="submission" date="2020-05" db="EMBL/GenBank/DDBJ databases">
        <authorList>
            <person name="Chiriac C."/>
            <person name="Salcher M."/>
            <person name="Ghai R."/>
            <person name="Kavagutti S V."/>
        </authorList>
    </citation>
    <scope>NUCLEOTIDE SEQUENCE</scope>
</reference>
<protein>
    <submittedName>
        <fullName evidence="2">Uncharacterized protein</fullName>
    </submittedName>
</protein>
<proteinExistence type="predicted"/>